<organism evidence="3 4">
    <name type="scientific">Robiginitalea aurantiaca</name>
    <dbReference type="NCBI Taxonomy" id="3056915"/>
    <lineage>
        <taxon>Bacteria</taxon>
        <taxon>Pseudomonadati</taxon>
        <taxon>Bacteroidota</taxon>
        <taxon>Flavobacteriia</taxon>
        <taxon>Flavobacteriales</taxon>
        <taxon>Flavobacteriaceae</taxon>
        <taxon>Robiginitalea</taxon>
    </lineage>
</organism>
<dbReference type="PANTHER" id="PTHR11373">
    <property type="entry name" value="DEOXYNUCLEOSIDE TRIPHOSPHATE TRIPHOSPHOHYDROLASE"/>
    <property type="match status" value="1"/>
</dbReference>
<dbReference type="InterPro" id="IPR006261">
    <property type="entry name" value="dGTPase"/>
</dbReference>
<dbReference type="InterPro" id="IPR027432">
    <property type="entry name" value="dGTP_triphosphohydrolase_C"/>
</dbReference>
<dbReference type="InterPro" id="IPR023293">
    <property type="entry name" value="dGTP_triP_hydro_central_sf"/>
</dbReference>
<accession>A0ABT7WAX3</accession>
<dbReference type="CDD" id="cd00077">
    <property type="entry name" value="HDc"/>
    <property type="match status" value="1"/>
</dbReference>
<sequence length="453" mass="50521">MQWEKLLSLRREGDTHKRLRNEQDETRLGFEVDYDRIIFSPYFRSLQDKTQVIPLSKTDFVHTRLTHSLEVSVVGRSLGRLAGAQILEKHPQLAQIHGYRFNDFGAIVAAAALSHDIGNPPFGHSGEQAIGSFFDIGPGREFKDSLTAKEYADLLRFEGNAHGFRLLSANRQGIPGGLRLSYATLGAFTKYPKESLPHQKGGPIATKKFGVFQSEVSTFCEIAEELGLKSMDLKGGIGFCRHPLTYLVEAADDICYTIIDFEDGINLGLIPEEYALEYLIKLVKDRINTEKYRGIPHMPDRIGYLRAIAIGTLVQDAVRIFMEEEEAILKGEFNVALLDKSRYKAQIEDIINLSVDRIYQAPEVVEKEVAGYKILSDILDVSTKAMVGKLNGKVSSYDKLILSMLPIEKGQPEATSVYAALLQACSFVASLSDRGAVHIHNKITGKQLQDQNL</sequence>
<gene>
    <name evidence="3" type="primary">dgt</name>
    <name evidence="3" type="ORF">QU605_01145</name>
</gene>
<protein>
    <submittedName>
        <fullName evidence="3">DNTP triphosphohydrolase</fullName>
    </submittedName>
</protein>
<feature type="domain" description="HD/PDEase" evidence="2">
    <location>
        <begin position="60"/>
        <end position="266"/>
    </location>
</feature>
<evidence type="ECO:0000313" key="4">
    <source>
        <dbReference type="Proteomes" id="UP001174839"/>
    </source>
</evidence>
<keyword evidence="4" id="KW-1185">Reference proteome</keyword>
<keyword evidence="1" id="KW-0378">Hydrolase</keyword>
<evidence type="ECO:0000313" key="3">
    <source>
        <dbReference type="EMBL" id="MDM9630057.1"/>
    </source>
</evidence>
<dbReference type="SMART" id="SM00471">
    <property type="entry name" value="HDc"/>
    <property type="match status" value="1"/>
</dbReference>
<dbReference type="NCBIfam" id="TIGR01353">
    <property type="entry name" value="dGTP_triPase"/>
    <property type="match status" value="1"/>
</dbReference>
<dbReference type="EMBL" id="JAUDUY010000001">
    <property type="protein sequence ID" value="MDM9630057.1"/>
    <property type="molecule type" value="Genomic_DNA"/>
</dbReference>
<comment type="caution">
    <text evidence="3">The sequence shown here is derived from an EMBL/GenBank/DDBJ whole genome shotgun (WGS) entry which is preliminary data.</text>
</comment>
<dbReference type="PANTHER" id="PTHR11373:SF32">
    <property type="entry name" value="DEOXYGUANOSINETRIPHOSPHATE TRIPHOSPHOHYDROLASE"/>
    <property type="match status" value="1"/>
</dbReference>
<dbReference type="SUPFAM" id="SSF109604">
    <property type="entry name" value="HD-domain/PDEase-like"/>
    <property type="match status" value="1"/>
</dbReference>
<dbReference type="Gene3D" id="1.10.3410.10">
    <property type="entry name" value="putative deoxyguanosinetriphosphate triphosphohydrolase like domain"/>
    <property type="match status" value="1"/>
</dbReference>
<evidence type="ECO:0000259" key="2">
    <source>
        <dbReference type="SMART" id="SM00471"/>
    </source>
</evidence>
<reference evidence="3" key="1">
    <citation type="submission" date="2023-06" db="EMBL/GenBank/DDBJ databases">
        <title>Robiginitalea aurantiacus sp. nov. and Algoriphagus sediminis sp. nov., isolated from coastal sediment.</title>
        <authorList>
            <person name="Zhou Z.Y."/>
            <person name="An J."/>
            <person name="Jia Y.W."/>
            <person name="Du Z.J."/>
        </authorList>
    </citation>
    <scope>NUCLEOTIDE SEQUENCE</scope>
    <source>
        <strain evidence="3">M39</strain>
    </source>
</reference>
<dbReference type="InterPro" id="IPR050135">
    <property type="entry name" value="dGTPase-like"/>
</dbReference>
<dbReference type="InterPro" id="IPR003607">
    <property type="entry name" value="HD/PDEase_dom"/>
</dbReference>
<dbReference type="RefSeq" id="WP_289723881.1">
    <property type="nucleotide sequence ID" value="NZ_JAUDUY010000001.1"/>
</dbReference>
<dbReference type="Gene3D" id="1.10.3550.10">
    <property type="entry name" value="eoxyguanosinetriphosphate triphosphohydrolase domain-like"/>
    <property type="match status" value="1"/>
</dbReference>
<dbReference type="Pfam" id="PF01966">
    <property type="entry name" value="HD"/>
    <property type="match status" value="1"/>
</dbReference>
<dbReference type="Gene3D" id="1.10.3210.10">
    <property type="entry name" value="Hypothetical protein af1432"/>
    <property type="match status" value="1"/>
</dbReference>
<evidence type="ECO:0000256" key="1">
    <source>
        <dbReference type="ARBA" id="ARBA00022801"/>
    </source>
</evidence>
<dbReference type="InterPro" id="IPR006674">
    <property type="entry name" value="HD_domain"/>
</dbReference>
<name>A0ABT7WAX3_9FLAO</name>
<dbReference type="Proteomes" id="UP001174839">
    <property type="component" value="Unassembled WGS sequence"/>
</dbReference>
<proteinExistence type="predicted"/>